<sequence>MSLKGNLGGILLTNRIKGTRIDKIDKQFRPKSLDEAYKVQFAIHKELEKTKIGLRTGWKIGCTTNVMQNYLGIHTPCAGGIFEGTEYRGDVKVPFSDYVRPGVECEFAVKISEDTEVGFCSYTAETISKHIDSIAAAIE</sequence>
<protein>
    <recommendedName>
        <fullName evidence="2">2-keto-4-pentenoate hydratase</fullName>
    </recommendedName>
</protein>
<organism evidence="1">
    <name type="scientific">marine metagenome</name>
    <dbReference type="NCBI Taxonomy" id="408172"/>
    <lineage>
        <taxon>unclassified sequences</taxon>
        <taxon>metagenomes</taxon>
        <taxon>ecological metagenomes</taxon>
    </lineage>
</organism>
<dbReference type="GO" id="GO:0005737">
    <property type="term" value="C:cytoplasm"/>
    <property type="evidence" value="ECO:0007669"/>
    <property type="project" value="TreeGrafter"/>
</dbReference>
<dbReference type="InterPro" id="IPR036663">
    <property type="entry name" value="Fumarylacetoacetase_C_sf"/>
</dbReference>
<dbReference type="SUPFAM" id="SSF56529">
    <property type="entry name" value="FAH"/>
    <property type="match status" value="1"/>
</dbReference>
<dbReference type="EMBL" id="UINC01111125">
    <property type="protein sequence ID" value="SVC79108.1"/>
    <property type="molecule type" value="Genomic_DNA"/>
</dbReference>
<accession>A0A382Q2E7</accession>
<dbReference type="InterPro" id="IPR050772">
    <property type="entry name" value="Hydratase-Decarb/MhpD_sf"/>
</dbReference>
<dbReference type="PANTHER" id="PTHR30143">
    <property type="entry name" value="ACID HYDRATASE"/>
    <property type="match status" value="1"/>
</dbReference>
<dbReference type="PANTHER" id="PTHR30143:SF0">
    <property type="entry name" value="2-KETO-4-PENTENOATE HYDRATASE"/>
    <property type="match status" value="1"/>
</dbReference>
<name>A0A382Q2E7_9ZZZZ</name>
<evidence type="ECO:0000313" key="1">
    <source>
        <dbReference type="EMBL" id="SVC79108.1"/>
    </source>
</evidence>
<feature type="non-terminal residue" evidence="1">
    <location>
        <position position="139"/>
    </location>
</feature>
<evidence type="ECO:0008006" key="2">
    <source>
        <dbReference type="Google" id="ProtNLM"/>
    </source>
</evidence>
<dbReference type="AlphaFoldDB" id="A0A382Q2E7"/>
<gene>
    <name evidence="1" type="ORF">METZ01_LOCUS331962</name>
</gene>
<reference evidence="1" key="1">
    <citation type="submission" date="2018-05" db="EMBL/GenBank/DDBJ databases">
        <authorList>
            <person name="Lanie J.A."/>
            <person name="Ng W.-L."/>
            <person name="Kazmierczak K.M."/>
            <person name="Andrzejewski T.M."/>
            <person name="Davidsen T.M."/>
            <person name="Wayne K.J."/>
            <person name="Tettelin H."/>
            <person name="Glass J.I."/>
            <person name="Rusch D."/>
            <person name="Podicherti R."/>
            <person name="Tsui H.-C.T."/>
            <person name="Winkler M.E."/>
        </authorList>
    </citation>
    <scope>NUCLEOTIDE SEQUENCE</scope>
</reference>
<dbReference type="Gene3D" id="3.90.850.10">
    <property type="entry name" value="Fumarylacetoacetase-like, C-terminal domain"/>
    <property type="match status" value="1"/>
</dbReference>
<proteinExistence type="predicted"/>
<dbReference type="GO" id="GO:0008684">
    <property type="term" value="F:2-oxopent-4-enoate hydratase activity"/>
    <property type="evidence" value="ECO:0007669"/>
    <property type="project" value="TreeGrafter"/>
</dbReference>